<dbReference type="EMBL" id="JBHSWD010000001">
    <property type="protein sequence ID" value="MFC6591959.1"/>
    <property type="molecule type" value="Genomic_DNA"/>
</dbReference>
<keyword evidence="1" id="KW-0812">Transmembrane</keyword>
<name>A0ABW1YCL4_9DEIO</name>
<evidence type="ECO:0000256" key="1">
    <source>
        <dbReference type="SAM" id="Phobius"/>
    </source>
</evidence>
<proteinExistence type="predicted"/>
<feature type="transmembrane region" description="Helical" evidence="1">
    <location>
        <begin position="129"/>
        <end position="150"/>
    </location>
</feature>
<reference evidence="3" key="1">
    <citation type="journal article" date="2019" name="Int. J. Syst. Evol. Microbiol.">
        <title>The Global Catalogue of Microorganisms (GCM) 10K type strain sequencing project: providing services to taxonomists for standard genome sequencing and annotation.</title>
        <authorList>
            <consortium name="The Broad Institute Genomics Platform"/>
            <consortium name="The Broad Institute Genome Sequencing Center for Infectious Disease"/>
            <person name="Wu L."/>
            <person name="Ma J."/>
        </authorList>
    </citation>
    <scope>NUCLEOTIDE SEQUENCE [LARGE SCALE GENOMIC DNA]</scope>
    <source>
        <strain evidence="3">CGMCC 1.15772</strain>
    </source>
</reference>
<evidence type="ECO:0000313" key="3">
    <source>
        <dbReference type="Proteomes" id="UP001596297"/>
    </source>
</evidence>
<protein>
    <submittedName>
        <fullName evidence="2">Uncharacterized protein</fullName>
    </submittedName>
</protein>
<feature type="transmembrane region" description="Helical" evidence="1">
    <location>
        <begin position="90"/>
        <end position="109"/>
    </location>
</feature>
<evidence type="ECO:0000313" key="2">
    <source>
        <dbReference type="EMBL" id="MFC6591959.1"/>
    </source>
</evidence>
<feature type="transmembrane region" description="Helical" evidence="1">
    <location>
        <begin position="63"/>
        <end position="83"/>
    </location>
</feature>
<keyword evidence="1" id="KW-0472">Membrane</keyword>
<comment type="caution">
    <text evidence="2">The sequence shown here is derived from an EMBL/GenBank/DDBJ whole genome shotgun (WGS) entry which is preliminary data.</text>
</comment>
<organism evidence="2 3">
    <name type="scientific">Deinococcus lacus</name>
    <dbReference type="NCBI Taxonomy" id="392561"/>
    <lineage>
        <taxon>Bacteria</taxon>
        <taxon>Thermotogati</taxon>
        <taxon>Deinococcota</taxon>
        <taxon>Deinococci</taxon>
        <taxon>Deinococcales</taxon>
        <taxon>Deinococcaceae</taxon>
        <taxon>Deinococcus</taxon>
    </lineage>
</organism>
<dbReference type="RefSeq" id="WP_380082974.1">
    <property type="nucleotide sequence ID" value="NZ_JBHSWD010000001.1"/>
</dbReference>
<keyword evidence="3" id="KW-1185">Reference proteome</keyword>
<accession>A0ABW1YCL4</accession>
<keyword evidence="1" id="KW-1133">Transmembrane helix</keyword>
<gene>
    <name evidence="2" type="ORF">ACFP81_08040</name>
</gene>
<sequence length="163" mass="18279">MGALTRRYWLGRWPRALLLLGLLPAAAMVWEWPWFTDEAIRVATASEGGGNTPQMIAAAKETALWHTWSVRLSVLAGLGLNLWWLSHPRFWRWAAWGPLAFWWLAWVVADASGRVMLYDFIPDRGVNAVMTFVLCLCASLGIAAFTLVTAPRPETTDTLRPGQ</sequence>
<dbReference type="Proteomes" id="UP001596297">
    <property type="component" value="Unassembled WGS sequence"/>
</dbReference>